<name>F4A0C4_MAHA5</name>
<dbReference type="SUPFAM" id="SSF55729">
    <property type="entry name" value="Acyl-CoA N-acyltransferases (Nat)"/>
    <property type="match status" value="1"/>
</dbReference>
<dbReference type="EMBL" id="CP002360">
    <property type="protein sequence ID" value="AEE97985.1"/>
    <property type="molecule type" value="Genomic_DNA"/>
</dbReference>
<dbReference type="Pfam" id="PF00583">
    <property type="entry name" value="Acetyltransf_1"/>
    <property type="match status" value="1"/>
</dbReference>
<accession>F4A0C4</accession>
<sequence length="219" mass="25503">MNSEICIINYDKRYINDVREIFNKTAFMGEDIDNFFSNRIFMAYVATLYYLRYEPESTFLAYDKSHGRIAGYIMGCANTRRYHLIMNTIGIPLSVTSFFSSGTIFQPACMAYLARLVISALLREAYPSVPLDRYPAHLHINVLEEYRSSGIGSRMMSRYIDYLHERRVLGVHLHTSSWNEAAIGLYKKFGFNEIGKKESHLYDYITPRPFYLITMAKEL</sequence>
<dbReference type="GO" id="GO:0016747">
    <property type="term" value="F:acyltransferase activity, transferring groups other than amino-acyl groups"/>
    <property type="evidence" value="ECO:0007669"/>
    <property type="project" value="InterPro"/>
</dbReference>
<reference evidence="3" key="1">
    <citation type="submission" date="2010-11" db="EMBL/GenBank/DDBJ databases">
        <title>The complete genome of Mahella australiensis DSM 15567.</title>
        <authorList>
            <consortium name="US DOE Joint Genome Institute (JGI-PGF)"/>
            <person name="Lucas S."/>
            <person name="Copeland A."/>
            <person name="Lapidus A."/>
            <person name="Bruce D."/>
            <person name="Goodwin L."/>
            <person name="Pitluck S."/>
            <person name="Kyrpides N."/>
            <person name="Mavromatis K."/>
            <person name="Pagani I."/>
            <person name="Ivanova N."/>
            <person name="Teshima H."/>
            <person name="Brettin T."/>
            <person name="Detter J.C."/>
            <person name="Han C."/>
            <person name="Tapia R."/>
            <person name="Land M."/>
            <person name="Hauser L."/>
            <person name="Markowitz V."/>
            <person name="Cheng J.-F."/>
            <person name="Hugenholtz P."/>
            <person name="Woyke T."/>
            <person name="Wu D."/>
            <person name="Spring S."/>
            <person name="Pukall R."/>
            <person name="Steenblock K."/>
            <person name="Schneider S."/>
            <person name="Klenk H.-P."/>
            <person name="Eisen J.A."/>
        </authorList>
    </citation>
    <scope>NUCLEOTIDE SEQUENCE [LARGE SCALE GENOMIC DNA]</scope>
    <source>
        <strain evidence="3">DSM 15567 / CIP 107919 / 50-1 BON</strain>
    </source>
</reference>
<dbReference type="OrthoDB" id="67353at2"/>
<dbReference type="CDD" id="cd04301">
    <property type="entry name" value="NAT_SF"/>
    <property type="match status" value="1"/>
</dbReference>
<dbReference type="InterPro" id="IPR016181">
    <property type="entry name" value="Acyl_CoA_acyltransferase"/>
</dbReference>
<dbReference type="KEGG" id="mas:Mahau_2861"/>
<evidence type="ECO:0000313" key="3">
    <source>
        <dbReference type="Proteomes" id="UP000008457"/>
    </source>
</evidence>
<dbReference type="HOGENOM" id="CLU_1260173_0_0_9"/>
<protein>
    <submittedName>
        <fullName evidence="2">GCN5-related N-acetyltransferase</fullName>
    </submittedName>
</protein>
<dbReference type="InterPro" id="IPR000182">
    <property type="entry name" value="GNAT_dom"/>
</dbReference>
<dbReference type="eggNOG" id="COG0456">
    <property type="taxonomic scope" value="Bacteria"/>
</dbReference>
<feature type="domain" description="N-acetyltransferase" evidence="1">
    <location>
        <begin position="142"/>
        <end position="219"/>
    </location>
</feature>
<dbReference type="PROSITE" id="PS51186">
    <property type="entry name" value="GNAT"/>
    <property type="match status" value="1"/>
</dbReference>
<evidence type="ECO:0000313" key="2">
    <source>
        <dbReference type="EMBL" id="AEE97985.1"/>
    </source>
</evidence>
<dbReference type="RefSeq" id="WP_013782396.1">
    <property type="nucleotide sequence ID" value="NC_015520.1"/>
</dbReference>
<dbReference type="STRING" id="697281.Mahau_2861"/>
<proteinExistence type="predicted"/>
<dbReference type="Gene3D" id="3.40.630.30">
    <property type="match status" value="1"/>
</dbReference>
<reference evidence="2 3" key="2">
    <citation type="journal article" date="2011" name="Stand. Genomic Sci.">
        <title>Complete genome sequence of Mahella australiensis type strain (50-1 BON).</title>
        <authorList>
            <person name="Sikorski J."/>
            <person name="Teshima H."/>
            <person name="Nolan M."/>
            <person name="Lucas S."/>
            <person name="Hammon N."/>
            <person name="Deshpande S."/>
            <person name="Cheng J.F."/>
            <person name="Pitluck S."/>
            <person name="Liolios K."/>
            <person name="Pagani I."/>
            <person name="Ivanova N."/>
            <person name="Huntemann M."/>
            <person name="Mavromatis K."/>
            <person name="Ovchinikova G."/>
            <person name="Pati A."/>
            <person name="Tapia R."/>
            <person name="Han C."/>
            <person name="Goodwin L."/>
            <person name="Chen A."/>
            <person name="Palaniappan K."/>
            <person name="Land M."/>
            <person name="Hauser L."/>
            <person name="Ngatchou-Djao O.D."/>
            <person name="Rohde M."/>
            <person name="Pukall R."/>
            <person name="Spring S."/>
            <person name="Abt B."/>
            <person name="Goker M."/>
            <person name="Detter J.C."/>
            <person name="Woyke T."/>
            <person name="Bristow J."/>
            <person name="Markowitz V."/>
            <person name="Hugenholtz P."/>
            <person name="Eisen J.A."/>
            <person name="Kyrpides N.C."/>
            <person name="Klenk H.P."/>
            <person name="Lapidus A."/>
        </authorList>
    </citation>
    <scope>NUCLEOTIDE SEQUENCE [LARGE SCALE GENOMIC DNA]</scope>
    <source>
        <strain evidence="3">DSM 15567 / CIP 107919 / 50-1 BON</strain>
    </source>
</reference>
<gene>
    <name evidence="2" type="ordered locus">Mahau_2861</name>
</gene>
<dbReference type="AlphaFoldDB" id="F4A0C4"/>
<dbReference type="Proteomes" id="UP000008457">
    <property type="component" value="Chromosome"/>
</dbReference>
<organism evidence="2 3">
    <name type="scientific">Mahella australiensis (strain DSM 15567 / CIP 107919 / 50-1 BON)</name>
    <dbReference type="NCBI Taxonomy" id="697281"/>
    <lineage>
        <taxon>Bacteria</taxon>
        <taxon>Bacillati</taxon>
        <taxon>Bacillota</taxon>
        <taxon>Clostridia</taxon>
        <taxon>Thermoanaerobacterales</taxon>
        <taxon>Thermoanaerobacterales Family IV. Incertae Sedis</taxon>
        <taxon>Mahella</taxon>
    </lineage>
</organism>
<evidence type="ECO:0000259" key="1">
    <source>
        <dbReference type="PROSITE" id="PS51186"/>
    </source>
</evidence>
<keyword evidence="3" id="KW-1185">Reference proteome</keyword>